<evidence type="ECO:0000259" key="3">
    <source>
        <dbReference type="PROSITE" id="PS51462"/>
    </source>
</evidence>
<gene>
    <name evidence="4" type="ORF">ACFO6S_13315</name>
</gene>
<dbReference type="Proteomes" id="UP001595914">
    <property type="component" value="Unassembled WGS sequence"/>
</dbReference>
<proteinExistence type="predicted"/>
<evidence type="ECO:0000313" key="4">
    <source>
        <dbReference type="EMBL" id="MFC4604668.1"/>
    </source>
</evidence>
<feature type="domain" description="Nudix hydrolase" evidence="3">
    <location>
        <begin position="44"/>
        <end position="175"/>
    </location>
</feature>
<comment type="caution">
    <text evidence="4">The sequence shown here is derived from an EMBL/GenBank/DDBJ whole genome shotgun (WGS) entry which is preliminary data.</text>
</comment>
<dbReference type="Pfam" id="PF00293">
    <property type="entry name" value="NUDIX"/>
    <property type="match status" value="1"/>
</dbReference>
<dbReference type="PANTHER" id="PTHR11839">
    <property type="entry name" value="UDP/ADP-SUGAR PYROPHOSPHATASE"/>
    <property type="match status" value="1"/>
</dbReference>
<name>A0ABV9FRX5_9NOCA</name>
<dbReference type="PANTHER" id="PTHR11839:SF31">
    <property type="entry name" value="ADP-RIBOSE PYROPHOSPHATASE"/>
    <property type="match status" value="1"/>
</dbReference>
<dbReference type="SUPFAM" id="SSF55811">
    <property type="entry name" value="Nudix"/>
    <property type="match status" value="1"/>
</dbReference>
<dbReference type="EMBL" id="JBHSFO010000005">
    <property type="protein sequence ID" value="MFC4604668.1"/>
    <property type="molecule type" value="Genomic_DNA"/>
</dbReference>
<dbReference type="InterPro" id="IPR015797">
    <property type="entry name" value="NUDIX_hydrolase-like_dom_sf"/>
</dbReference>
<keyword evidence="1" id="KW-0378">Hydrolase</keyword>
<accession>A0ABV9FRX5</accession>
<evidence type="ECO:0000256" key="1">
    <source>
        <dbReference type="ARBA" id="ARBA00022801"/>
    </source>
</evidence>
<evidence type="ECO:0000256" key="2">
    <source>
        <dbReference type="SAM" id="MobiDB-lite"/>
    </source>
</evidence>
<reference evidence="5" key="1">
    <citation type="journal article" date="2019" name="Int. J. Syst. Evol. Microbiol.">
        <title>The Global Catalogue of Microorganisms (GCM) 10K type strain sequencing project: providing services to taxonomists for standard genome sequencing and annotation.</title>
        <authorList>
            <consortium name="The Broad Institute Genomics Platform"/>
            <consortium name="The Broad Institute Genome Sequencing Center for Infectious Disease"/>
            <person name="Wu L."/>
            <person name="Ma J."/>
        </authorList>
    </citation>
    <scope>NUCLEOTIDE SEQUENCE [LARGE SCALE GENOMIC DNA]</scope>
    <source>
        <strain evidence="5">CCUG 54520</strain>
    </source>
</reference>
<feature type="region of interest" description="Disordered" evidence="2">
    <location>
        <begin position="187"/>
        <end position="212"/>
    </location>
</feature>
<organism evidence="4 5">
    <name type="scientific">Rhodococcus kronopolitis</name>
    <dbReference type="NCBI Taxonomy" id="1460226"/>
    <lineage>
        <taxon>Bacteria</taxon>
        <taxon>Bacillati</taxon>
        <taxon>Actinomycetota</taxon>
        <taxon>Actinomycetes</taxon>
        <taxon>Mycobacteriales</taxon>
        <taxon>Nocardiaceae</taxon>
        <taxon>Rhodococcus</taxon>
    </lineage>
</organism>
<sequence length="212" mass="22760">MSRPGEHEFETLATRTAYEGAIFAVRVDRVGMPGGGTANRDVVEHYGAVAVVAVDELDRLVLINQYRHPLGRRVWELPAGLLDEPDEDPVDAARRELAEETGLAAREFSVLVDVAVSPGFTDEVVRVYLATGLHAVDRPDPSDEEADLEVARVPFADAVDRALSGEIANATALSGILALAAARARDGAAATGRPSDAPWADRPDALARRRHH</sequence>
<dbReference type="RefSeq" id="WP_378417641.1">
    <property type="nucleotide sequence ID" value="NZ_JBHSFO010000005.1"/>
</dbReference>
<protein>
    <submittedName>
        <fullName evidence="4">NUDIX domain-containing protein</fullName>
    </submittedName>
</protein>
<dbReference type="CDD" id="cd24158">
    <property type="entry name" value="NUDIX_ADPRase_Rv1700"/>
    <property type="match status" value="1"/>
</dbReference>
<keyword evidence="5" id="KW-1185">Reference proteome</keyword>
<dbReference type="InterPro" id="IPR000086">
    <property type="entry name" value="NUDIX_hydrolase_dom"/>
</dbReference>
<feature type="compositionally biased region" description="Basic and acidic residues" evidence="2">
    <location>
        <begin position="199"/>
        <end position="212"/>
    </location>
</feature>
<dbReference type="PROSITE" id="PS51462">
    <property type="entry name" value="NUDIX"/>
    <property type="match status" value="1"/>
</dbReference>
<dbReference type="Gene3D" id="3.90.79.10">
    <property type="entry name" value="Nucleoside Triphosphate Pyrophosphohydrolase"/>
    <property type="match status" value="1"/>
</dbReference>
<evidence type="ECO:0000313" key="5">
    <source>
        <dbReference type="Proteomes" id="UP001595914"/>
    </source>
</evidence>